<evidence type="ECO:0000313" key="3">
    <source>
        <dbReference type="Proteomes" id="UP000321922"/>
    </source>
</evidence>
<feature type="signal peptide" evidence="1">
    <location>
        <begin position="1"/>
        <end position="20"/>
    </location>
</feature>
<sequence length="104" mass="11366">MKLITTLLATLLFVSTGVTANTTTLTEQDELLINKANTLLMGQCISNMINSLKSQPEIMTHLQGTYSETRRTILENGIAQPAIPSSPLFTAEELTLSLMTHCIN</sequence>
<name>A0A511QK64_9VIBR</name>
<organism evidence="2 3">
    <name type="scientific">Vibrio sagamiensis NBRC 104589</name>
    <dbReference type="NCBI Taxonomy" id="1219064"/>
    <lineage>
        <taxon>Bacteria</taxon>
        <taxon>Pseudomonadati</taxon>
        <taxon>Pseudomonadota</taxon>
        <taxon>Gammaproteobacteria</taxon>
        <taxon>Vibrionales</taxon>
        <taxon>Vibrionaceae</taxon>
        <taxon>Vibrio</taxon>
    </lineage>
</organism>
<accession>A0A511QK64</accession>
<dbReference type="Proteomes" id="UP000321922">
    <property type="component" value="Unassembled WGS sequence"/>
</dbReference>
<evidence type="ECO:0000313" key="2">
    <source>
        <dbReference type="EMBL" id="GEM77708.1"/>
    </source>
</evidence>
<proteinExistence type="predicted"/>
<reference evidence="2 3" key="1">
    <citation type="submission" date="2019-07" db="EMBL/GenBank/DDBJ databases">
        <title>Whole genome shotgun sequence of Vibrio sagamiensis NBRC 104589.</title>
        <authorList>
            <person name="Hosoyama A."/>
            <person name="Uohara A."/>
            <person name="Ohji S."/>
            <person name="Ichikawa N."/>
        </authorList>
    </citation>
    <scope>NUCLEOTIDE SEQUENCE [LARGE SCALE GENOMIC DNA]</scope>
    <source>
        <strain evidence="2 3">NBRC 104589</strain>
    </source>
</reference>
<dbReference type="AlphaFoldDB" id="A0A511QK64"/>
<keyword evidence="1" id="KW-0732">Signal</keyword>
<comment type="caution">
    <text evidence="2">The sequence shown here is derived from an EMBL/GenBank/DDBJ whole genome shotgun (WGS) entry which is preliminary data.</text>
</comment>
<protein>
    <submittedName>
        <fullName evidence="2">Uncharacterized protein</fullName>
    </submittedName>
</protein>
<gene>
    <name evidence="2" type="ORF">VSA01S_38200</name>
</gene>
<dbReference type="OrthoDB" id="5876972at2"/>
<dbReference type="EMBL" id="BJXJ01000095">
    <property type="protein sequence ID" value="GEM77708.1"/>
    <property type="molecule type" value="Genomic_DNA"/>
</dbReference>
<feature type="chain" id="PRO_5021735637" evidence="1">
    <location>
        <begin position="21"/>
        <end position="104"/>
    </location>
</feature>
<dbReference type="RefSeq" id="WP_050567414.1">
    <property type="nucleotide sequence ID" value="NZ_BAOJ01000115.1"/>
</dbReference>
<keyword evidence="3" id="KW-1185">Reference proteome</keyword>
<evidence type="ECO:0000256" key="1">
    <source>
        <dbReference type="SAM" id="SignalP"/>
    </source>
</evidence>